<keyword evidence="4" id="KW-0521">NADP</keyword>
<dbReference type="EMBL" id="JAKUCV010001516">
    <property type="protein sequence ID" value="KAJ4846004.1"/>
    <property type="molecule type" value="Genomic_DNA"/>
</dbReference>
<name>A0A9Q0G9C4_9ROSI</name>
<evidence type="ECO:0000259" key="6">
    <source>
        <dbReference type="Pfam" id="PF07993"/>
    </source>
</evidence>
<dbReference type="PANTHER" id="PTHR11011">
    <property type="entry name" value="MALE STERILITY PROTEIN 2-RELATED"/>
    <property type="match status" value="1"/>
</dbReference>
<comment type="catalytic activity">
    <reaction evidence="4">
        <text>a long-chain fatty acyl-CoA + 2 NADPH + 2 H(+) = a long-chain primary fatty alcohol + 2 NADP(+) + CoA</text>
        <dbReference type="Rhea" id="RHEA:52716"/>
        <dbReference type="ChEBI" id="CHEBI:15378"/>
        <dbReference type="ChEBI" id="CHEBI:57287"/>
        <dbReference type="ChEBI" id="CHEBI:57783"/>
        <dbReference type="ChEBI" id="CHEBI:58349"/>
        <dbReference type="ChEBI" id="CHEBI:77396"/>
        <dbReference type="ChEBI" id="CHEBI:83139"/>
        <dbReference type="EC" id="1.2.1.84"/>
    </reaction>
</comment>
<dbReference type="InterPro" id="IPR013120">
    <property type="entry name" value="FAR_NAD-bd"/>
</dbReference>
<organism evidence="7 8">
    <name type="scientific">Turnera subulata</name>
    <dbReference type="NCBI Taxonomy" id="218843"/>
    <lineage>
        <taxon>Eukaryota</taxon>
        <taxon>Viridiplantae</taxon>
        <taxon>Streptophyta</taxon>
        <taxon>Embryophyta</taxon>
        <taxon>Tracheophyta</taxon>
        <taxon>Spermatophyta</taxon>
        <taxon>Magnoliopsida</taxon>
        <taxon>eudicotyledons</taxon>
        <taxon>Gunneridae</taxon>
        <taxon>Pentapetalae</taxon>
        <taxon>rosids</taxon>
        <taxon>fabids</taxon>
        <taxon>Malpighiales</taxon>
        <taxon>Passifloraceae</taxon>
        <taxon>Turnera</taxon>
    </lineage>
</organism>
<accession>A0A9Q0G9C4</accession>
<evidence type="ECO:0000256" key="2">
    <source>
        <dbReference type="ARBA" id="ARBA00022516"/>
    </source>
</evidence>
<proteinExistence type="inferred from homology"/>
<dbReference type="InterPro" id="IPR026055">
    <property type="entry name" value="FAR"/>
</dbReference>
<evidence type="ECO:0000256" key="1">
    <source>
        <dbReference type="ARBA" id="ARBA00005928"/>
    </source>
</evidence>
<comment type="function">
    <text evidence="4">Catalyzes the reduction of fatty acyl-CoA to fatty alcohols.</text>
</comment>
<evidence type="ECO:0000256" key="4">
    <source>
        <dbReference type="RuleBase" id="RU363097"/>
    </source>
</evidence>
<dbReference type="GO" id="GO:0010345">
    <property type="term" value="P:suberin biosynthetic process"/>
    <property type="evidence" value="ECO:0007669"/>
    <property type="project" value="TreeGrafter"/>
</dbReference>
<feature type="domain" description="Fatty acyl-CoA reductase C-terminal" evidence="5">
    <location>
        <begin position="243"/>
        <end position="320"/>
    </location>
</feature>
<dbReference type="PANTHER" id="PTHR11011:SF45">
    <property type="entry name" value="FATTY ACYL-COA REDUCTASE CG8306-RELATED"/>
    <property type="match status" value="1"/>
</dbReference>
<sequence>MMKSTAGTLTSSSSTDHGIGIVEFLQGNNFFITGATGSLGKVLVEKIFRSTPKVGKIFLLVRGKDKQEALLRVRNEIADAALFKRLKEIHGNLFQDLMRSKVIPVVGDVCEPNLGMDTLTTAEIAEEIDVIVNSAANTTWDERYDVSLNTNAKGPARLLEFAKKCKKLKLLVHVSTAYVNGKRPGVFLEKPLCMEEEEEDDEISKVEQAIHVPFLDVDSELKLASDTMESYDGAATTTTTNNLDQKKYWKKTMERVIRLAQLYEPYTFTEARFDMENTKKVMEEMCGEEVTDFGFEVESIRWEYYFKTIHLPGLRRHALKLKLKQPLAVAAAAPTPTPRPGSRM</sequence>
<keyword evidence="2 4" id="KW-0444">Lipid biosynthesis</keyword>
<comment type="caution">
    <text evidence="7">The sequence shown here is derived from an EMBL/GenBank/DDBJ whole genome shotgun (WGS) entry which is preliminary data.</text>
</comment>
<dbReference type="Proteomes" id="UP001141552">
    <property type="component" value="Unassembled WGS sequence"/>
</dbReference>
<dbReference type="InterPro" id="IPR033640">
    <property type="entry name" value="FAR_C"/>
</dbReference>
<dbReference type="SUPFAM" id="SSF51735">
    <property type="entry name" value="NAD(P)-binding Rossmann-fold domains"/>
    <property type="match status" value="1"/>
</dbReference>
<evidence type="ECO:0000256" key="3">
    <source>
        <dbReference type="ARBA" id="ARBA00023098"/>
    </source>
</evidence>
<dbReference type="Pfam" id="PF03015">
    <property type="entry name" value="Sterile"/>
    <property type="match status" value="1"/>
</dbReference>
<evidence type="ECO:0000313" key="8">
    <source>
        <dbReference type="Proteomes" id="UP001141552"/>
    </source>
</evidence>
<dbReference type="InterPro" id="IPR036291">
    <property type="entry name" value="NAD(P)-bd_dom_sf"/>
</dbReference>
<comment type="similarity">
    <text evidence="1 4">Belongs to the fatty acyl-CoA reductase family.</text>
</comment>
<evidence type="ECO:0000313" key="7">
    <source>
        <dbReference type="EMBL" id="KAJ4846004.1"/>
    </source>
</evidence>
<feature type="domain" description="Thioester reductase (TE)" evidence="6">
    <location>
        <begin position="32"/>
        <end position="209"/>
    </location>
</feature>
<dbReference type="GO" id="GO:0035336">
    <property type="term" value="P:long-chain fatty-acyl-CoA metabolic process"/>
    <property type="evidence" value="ECO:0007669"/>
    <property type="project" value="TreeGrafter"/>
</dbReference>
<dbReference type="OrthoDB" id="429813at2759"/>
<keyword evidence="4" id="KW-0560">Oxidoreductase</keyword>
<reference evidence="7" key="1">
    <citation type="submission" date="2022-02" db="EMBL/GenBank/DDBJ databases">
        <authorList>
            <person name="Henning P.M."/>
            <person name="McCubbin A.G."/>
            <person name="Shore J.S."/>
        </authorList>
    </citation>
    <scope>NUCLEOTIDE SEQUENCE</scope>
    <source>
        <strain evidence="7">F60SS</strain>
        <tissue evidence="7">Leaves</tissue>
    </source>
</reference>
<gene>
    <name evidence="7" type="ORF">Tsubulata_040718</name>
</gene>
<dbReference type="CDD" id="cd09071">
    <property type="entry name" value="FAR_C"/>
    <property type="match status" value="1"/>
</dbReference>
<evidence type="ECO:0000259" key="5">
    <source>
        <dbReference type="Pfam" id="PF03015"/>
    </source>
</evidence>
<protein>
    <recommendedName>
        <fullName evidence="4">Fatty acyl-CoA reductase</fullName>
        <ecNumber evidence="4">1.2.1.84</ecNumber>
    </recommendedName>
</protein>
<keyword evidence="3 4" id="KW-0443">Lipid metabolism</keyword>
<dbReference type="AlphaFoldDB" id="A0A9Q0G9C4"/>
<reference evidence="7" key="2">
    <citation type="journal article" date="2023" name="Plants (Basel)">
        <title>Annotation of the Turnera subulata (Passifloraceae) Draft Genome Reveals the S-Locus Evolved after the Divergence of Turneroideae from Passifloroideae in a Stepwise Manner.</title>
        <authorList>
            <person name="Henning P.M."/>
            <person name="Roalson E.H."/>
            <person name="Mir W."/>
            <person name="McCubbin A.G."/>
            <person name="Shore J.S."/>
        </authorList>
    </citation>
    <scope>NUCLEOTIDE SEQUENCE</scope>
    <source>
        <strain evidence="7">F60SS</strain>
    </source>
</reference>
<dbReference type="GO" id="GO:0102965">
    <property type="term" value="F:alcohol-forming long-chain fatty acyl-CoA reductase activity"/>
    <property type="evidence" value="ECO:0007669"/>
    <property type="project" value="UniProtKB-EC"/>
</dbReference>
<dbReference type="GO" id="GO:0080019">
    <property type="term" value="F:alcohol-forming very long-chain fatty acyl-CoA reductase activity"/>
    <property type="evidence" value="ECO:0007669"/>
    <property type="project" value="InterPro"/>
</dbReference>
<dbReference type="Pfam" id="PF07993">
    <property type="entry name" value="NAD_binding_4"/>
    <property type="match status" value="1"/>
</dbReference>
<dbReference type="Gene3D" id="3.40.50.720">
    <property type="entry name" value="NAD(P)-binding Rossmann-like Domain"/>
    <property type="match status" value="1"/>
</dbReference>
<keyword evidence="8" id="KW-1185">Reference proteome</keyword>
<dbReference type="EC" id="1.2.1.84" evidence="4"/>